<gene>
    <name evidence="8" type="ORF">CRI93_10370</name>
</gene>
<dbReference type="GO" id="GO:0046872">
    <property type="term" value="F:metal ion binding"/>
    <property type="evidence" value="ECO:0007669"/>
    <property type="project" value="UniProtKB-KW"/>
</dbReference>
<dbReference type="InterPro" id="IPR009056">
    <property type="entry name" value="Cyt_c-like_dom"/>
</dbReference>
<protein>
    <submittedName>
        <fullName evidence="8">Cytochrome C</fullName>
    </submittedName>
</protein>
<feature type="transmembrane region" description="Helical" evidence="6">
    <location>
        <begin position="54"/>
        <end position="75"/>
    </location>
</feature>
<dbReference type="PANTHER" id="PTHR35008">
    <property type="entry name" value="BLL4482 PROTEIN-RELATED"/>
    <property type="match status" value="1"/>
</dbReference>
<keyword evidence="9" id="KW-1185">Reference proteome</keyword>
<proteinExistence type="predicted"/>
<sequence length="256" mass="27324">MPTDSDRPDASSSTENTPEERGPDPNETPEPIDMLAPLFREEPLRPEGGEAPPMWLWMTIFGVILFSTFYLGSYIGDFSADPWLQGRSIAAASEDEEATEVVVDGGRIYNNRCQACHQADGQGIAGQFPPLVESNWVTGDKGRLIRILLHGMEGPMEVLGEQYNGVMPGWQNQLDDAEIAAVLTHIRGEWGNSASEISAEEVAALRDAESGRSGAWSAEELNDPANQGFPEGADLGGGAEADTTAAASEATASASQ</sequence>
<dbReference type="RefSeq" id="WP_098062569.1">
    <property type="nucleotide sequence ID" value="NZ_PDEP01000009.1"/>
</dbReference>
<dbReference type="Proteomes" id="UP000221024">
    <property type="component" value="Unassembled WGS sequence"/>
</dbReference>
<dbReference type="GO" id="GO:0020037">
    <property type="term" value="F:heme binding"/>
    <property type="evidence" value="ECO:0007669"/>
    <property type="project" value="InterPro"/>
</dbReference>
<evidence type="ECO:0000256" key="2">
    <source>
        <dbReference type="ARBA" id="ARBA00022723"/>
    </source>
</evidence>
<feature type="region of interest" description="Disordered" evidence="5">
    <location>
        <begin position="210"/>
        <end position="256"/>
    </location>
</feature>
<accession>A0A2H3NZC4</accession>
<keyword evidence="6" id="KW-0812">Transmembrane</keyword>
<keyword evidence="6" id="KW-1133">Transmembrane helix</keyword>
<feature type="region of interest" description="Disordered" evidence="5">
    <location>
        <begin position="1"/>
        <end position="33"/>
    </location>
</feature>
<dbReference type="Gene3D" id="1.10.760.10">
    <property type="entry name" value="Cytochrome c-like domain"/>
    <property type="match status" value="1"/>
</dbReference>
<dbReference type="SUPFAM" id="SSF46626">
    <property type="entry name" value="Cytochrome c"/>
    <property type="match status" value="1"/>
</dbReference>
<evidence type="ECO:0000256" key="1">
    <source>
        <dbReference type="ARBA" id="ARBA00022617"/>
    </source>
</evidence>
<keyword evidence="1 4" id="KW-0349">Heme</keyword>
<keyword evidence="2 4" id="KW-0479">Metal-binding</keyword>
<feature type="domain" description="Cytochrome c" evidence="7">
    <location>
        <begin position="100"/>
        <end position="190"/>
    </location>
</feature>
<keyword evidence="6" id="KW-0472">Membrane</keyword>
<comment type="caution">
    <text evidence="8">The sequence shown here is derived from an EMBL/GenBank/DDBJ whole genome shotgun (WGS) entry which is preliminary data.</text>
</comment>
<dbReference type="GO" id="GO:0009055">
    <property type="term" value="F:electron transfer activity"/>
    <property type="evidence" value="ECO:0007669"/>
    <property type="project" value="InterPro"/>
</dbReference>
<name>A0A2H3NZC4_9BACT</name>
<dbReference type="EMBL" id="PDEP01000009">
    <property type="protein sequence ID" value="PEN06223.1"/>
    <property type="molecule type" value="Genomic_DNA"/>
</dbReference>
<evidence type="ECO:0000259" key="7">
    <source>
        <dbReference type="PROSITE" id="PS51007"/>
    </source>
</evidence>
<evidence type="ECO:0000313" key="8">
    <source>
        <dbReference type="EMBL" id="PEN06223.1"/>
    </source>
</evidence>
<evidence type="ECO:0000256" key="6">
    <source>
        <dbReference type="SAM" id="Phobius"/>
    </source>
</evidence>
<keyword evidence="3 4" id="KW-0408">Iron</keyword>
<dbReference type="AlphaFoldDB" id="A0A2H3NZC4"/>
<dbReference type="OrthoDB" id="9811395at2"/>
<evidence type="ECO:0000256" key="4">
    <source>
        <dbReference type="PROSITE-ProRule" id="PRU00433"/>
    </source>
</evidence>
<organism evidence="8 9">
    <name type="scientific">Longimonas halophila</name>
    <dbReference type="NCBI Taxonomy" id="1469170"/>
    <lineage>
        <taxon>Bacteria</taxon>
        <taxon>Pseudomonadati</taxon>
        <taxon>Rhodothermota</taxon>
        <taxon>Rhodothermia</taxon>
        <taxon>Rhodothermales</taxon>
        <taxon>Salisaetaceae</taxon>
        <taxon>Longimonas</taxon>
    </lineage>
</organism>
<dbReference type="Pfam" id="PF00034">
    <property type="entry name" value="Cytochrom_C"/>
    <property type="match status" value="1"/>
</dbReference>
<evidence type="ECO:0000313" key="9">
    <source>
        <dbReference type="Proteomes" id="UP000221024"/>
    </source>
</evidence>
<dbReference type="InterPro" id="IPR051459">
    <property type="entry name" value="Cytochrome_c-type_DH"/>
</dbReference>
<dbReference type="InterPro" id="IPR036909">
    <property type="entry name" value="Cyt_c-like_dom_sf"/>
</dbReference>
<feature type="compositionally biased region" description="Low complexity" evidence="5">
    <location>
        <begin position="240"/>
        <end position="256"/>
    </location>
</feature>
<dbReference type="PANTHER" id="PTHR35008:SF8">
    <property type="entry name" value="ALCOHOL DEHYDROGENASE CYTOCHROME C SUBUNIT"/>
    <property type="match status" value="1"/>
</dbReference>
<evidence type="ECO:0000256" key="5">
    <source>
        <dbReference type="SAM" id="MobiDB-lite"/>
    </source>
</evidence>
<dbReference type="PROSITE" id="PS51007">
    <property type="entry name" value="CYTC"/>
    <property type="match status" value="1"/>
</dbReference>
<evidence type="ECO:0000256" key="3">
    <source>
        <dbReference type="ARBA" id="ARBA00023004"/>
    </source>
</evidence>
<reference evidence="8 9" key="1">
    <citation type="submission" date="2017-10" db="EMBL/GenBank/DDBJ databases">
        <title>Draft genome of Longimonas halophila.</title>
        <authorList>
            <person name="Goh K.M."/>
            <person name="Shamsir M.S."/>
            <person name="Lim S.W."/>
        </authorList>
    </citation>
    <scope>NUCLEOTIDE SEQUENCE [LARGE SCALE GENOMIC DNA]</scope>
    <source>
        <strain evidence="8 9">KCTC 42399</strain>
    </source>
</reference>